<name>A0ABU4X8A5_9HYPH</name>
<reference evidence="1 2" key="1">
    <citation type="submission" date="2023-08" db="EMBL/GenBank/DDBJ databases">
        <title>Implementing the SeqCode for naming new Mesorhizobium species isolated from Vachellia karroo root nodules.</title>
        <authorList>
            <person name="Van Lill M."/>
        </authorList>
    </citation>
    <scope>NUCLEOTIDE SEQUENCE [LARGE SCALE GENOMIC DNA]</scope>
    <source>
        <strain evidence="1 2">VK23A</strain>
    </source>
</reference>
<proteinExistence type="predicted"/>
<evidence type="ECO:0000313" key="1">
    <source>
        <dbReference type="EMBL" id="MDX8471027.1"/>
    </source>
</evidence>
<accession>A0ABU4X8A5</accession>
<protein>
    <submittedName>
        <fullName evidence="1">Uncharacterized protein</fullName>
    </submittedName>
</protein>
<keyword evidence="2" id="KW-1185">Reference proteome</keyword>
<dbReference type="Proteomes" id="UP001271780">
    <property type="component" value="Unassembled WGS sequence"/>
</dbReference>
<gene>
    <name evidence="1" type="ORF">RFM27_02955</name>
</gene>
<evidence type="ECO:0000313" key="2">
    <source>
        <dbReference type="Proteomes" id="UP001271780"/>
    </source>
</evidence>
<sequence length="57" mass="6255">MPGIRPDQKHAVVNVLQHEVDFLARLDVGPDMGVQAWHHLFGRHGCGRLAEPFGNAG</sequence>
<dbReference type="RefSeq" id="WP_320315199.1">
    <property type="nucleotide sequence ID" value="NZ_JAVIIX010000001.1"/>
</dbReference>
<organism evidence="1 2">
    <name type="scientific">Mesorhizobium dulcispinae</name>
    <dbReference type="NCBI Taxonomy" id="3072316"/>
    <lineage>
        <taxon>Bacteria</taxon>
        <taxon>Pseudomonadati</taxon>
        <taxon>Pseudomonadota</taxon>
        <taxon>Alphaproteobacteria</taxon>
        <taxon>Hyphomicrobiales</taxon>
        <taxon>Phyllobacteriaceae</taxon>
        <taxon>Mesorhizobium</taxon>
    </lineage>
</organism>
<dbReference type="EMBL" id="JAVIIZ010000001">
    <property type="protein sequence ID" value="MDX8471027.1"/>
    <property type="molecule type" value="Genomic_DNA"/>
</dbReference>
<comment type="caution">
    <text evidence="1">The sequence shown here is derived from an EMBL/GenBank/DDBJ whole genome shotgun (WGS) entry which is preliminary data.</text>
</comment>